<comment type="function">
    <text evidence="3">Required for dimerization of active 70S ribosomes into 100S ribosomes in stationary phase; 100S ribosomes are translationally inactive and sometimes present during exponential growth.</text>
</comment>
<keyword evidence="2 3" id="KW-0810">Translation regulation</keyword>
<dbReference type="PANTHER" id="PTHR33231:SF1">
    <property type="entry name" value="30S RIBOSOMAL PROTEIN"/>
    <property type="match status" value="1"/>
</dbReference>
<dbReference type="Gene3D" id="3.30.160.100">
    <property type="entry name" value="Ribosome hibernation promotion factor-like"/>
    <property type="match status" value="1"/>
</dbReference>
<dbReference type="RefSeq" id="WP_179428326.1">
    <property type="nucleotide sequence ID" value="NZ_JACBZP010000001.1"/>
</dbReference>
<comment type="caution">
    <text evidence="5">The sequence shown here is derived from an EMBL/GenBank/DDBJ whole genome shotgun (WGS) entry which is preliminary data.</text>
</comment>
<protein>
    <recommendedName>
        <fullName evidence="3">Ribosome hibernation promoting factor</fullName>
        <shortName evidence="3">HPF</shortName>
    </recommendedName>
</protein>
<name>A0A7Z0D324_9MICO</name>
<sequence length="225" mass="24915">MDIVVTGRHIVISDRFREHITNKLSKVEQLAPRAQRLDVQVTHEKNPRLAGNSDRVEITVMDKGPVIRAEAAASDKYGALDLAYAKLLERLRRSRDRRKVHHGRHRPPTVNEAVGVTAAPDGAGPGLSAVADDPEPEVDEYDDGQYSPADAEGECPVLIREKEFPASPISLDEALTRMELVGHDFYLFLDSESSKPSVVYRRKGWSYGVITLSDEGDEMDGEQVG</sequence>
<comment type="subcellular location">
    <subcellularLocation>
        <location evidence="3">Cytoplasm</location>
    </subcellularLocation>
</comment>
<dbReference type="FunFam" id="3.30.505.50:FF:000002">
    <property type="entry name" value="Ribosome hibernation promoting factor"/>
    <property type="match status" value="1"/>
</dbReference>
<dbReference type="Gene3D" id="3.30.505.50">
    <property type="entry name" value="Sigma 54 modulation/S30EA ribosomal protein, C-terminal domain"/>
    <property type="match status" value="1"/>
</dbReference>
<dbReference type="NCBIfam" id="TIGR00741">
    <property type="entry name" value="yfiA"/>
    <property type="match status" value="1"/>
</dbReference>
<dbReference type="GO" id="GO:0022627">
    <property type="term" value="C:cytosolic small ribosomal subunit"/>
    <property type="evidence" value="ECO:0007669"/>
    <property type="project" value="TreeGrafter"/>
</dbReference>
<evidence type="ECO:0000256" key="2">
    <source>
        <dbReference type="ARBA" id="ARBA00022845"/>
    </source>
</evidence>
<dbReference type="SUPFAM" id="SSF69754">
    <property type="entry name" value="Ribosome binding protein Y (YfiA homologue)"/>
    <property type="match status" value="1"/>
</dbReference>
<dbReference type="PANTHER" id="PTHR33231">
    <property type="entry name" value="30S RIBOSOMAL PROTEIN"/>
    <property type="match status" value="1"/>
</dbReference>
<dbReference type="GO" id="GO:0045900">
    <property type="term" value="P:negative regulation of translational elongation"/>
    <property type="evidence" value="ECO:0007669"/>
    <property type="project" value="TreeGrafter"/>
</dbReference>
<keyword evidence="6" id="KW-1185">Reference proteome</keyword>
<dbReference type="Pfam" id="PF02482">
    <property type="entry name" value="Ribosomal_S30AE"/>
    <property type="match status" value="1"/>
</dbReference>
<accession>A0A7Z0D324</accession>
<evidence type="ECO:0000313" key="5">
    <source>
        <dbReference type="EMBL" id="NYI67963.1"/>
    </source>
</evidence>
<comment type="subunit">
    <text evidence="3">Interacts with 100S ribosomes.</text>
</comment>
<dbReference type="HAMAP" id="MF_00839">
    <property type="entry name" value="HPF"/>
    <property type="match status" value="1"/>
</dbReference>
<dbReference type="InterPro" id="IPR034694">
    <property type="entry name" value="HPF_long/plastid"/>
</dbReference>
<comment type="similarity">
    <text evidence="3">Belongs to the HPF/YfiA ribosome-associated protein family. Long HPF subfamily.</text>
</comment>
<proteinExistence type="inferred from homology"/>
<feature type="domain" description="Sigma 54 modulation/S30EA ribosomal protein C-terminal" evidence="4">
    <location>
        <begin position="156"/>
        <end position="209"/>
    </location>
</feature>
<evidence type="ECO:0000259" key="4">
    <source>
        <dbReference type="Pfam" id="PF16321"/>
    </source>
</evidence>
<evidence type="ECO:0000256" key="1">
    <source>
        <dbReference type="ARBA" id="ARBA00022490"/>
    </source>
</evidence>
<organism evidence="5 6">
    <name type="scientific">Spelaeicoccus albus</name>
    <dbReference type="NCBI Taxonomy" id="1280376"/>
    <lineage>
        <taxon>Bacteria</taxon>
        <taxon>Bacillati</taxon>
        <taxon>Actinomycetota</taxon>
        <taxon>Actinomycetes</taxon>
        <taxon>Micrococcales</taxon>
        <taxon>Brevibacteriaceae</taxon>
        <taxon>Spelaeicoccus</taxon>
    </lineage>
</organism>
<dbReference type="InterPro" id="IPR036567">
    <property type="entry name" value="RHF-like"/>
</dbReference>
<dbReference type="CDD" id="cd00552">
    <property type="entry name" value="RaiA"/>
    <property type="match status" value="1"/>
</dbReference>
<dbReference type="InterPro" id="IPR032528">
    <property type="entry name" value="Ribosom_S30AE_C"/>
</dbReference>
<gene>
    <name evidence="3" type="primary">hpf</name>
    <name evidence="5" type="ORF">BJY26_002269</name>
</gene>
<dbReference type="InterPro" id="IPR050574">
    <property type="entry name" value="HPF/YfiA_ribosome-assoc"/>
</dbReference>
<evidence type="ECO:0000313" key="6">
    <source>
        <dbReference type="Proteomes" id="UP000539111"/>
    </source>
</evidence>
<evidence type="ECO:0000256" key="3">
    <source>
        <dbReference type="HAMAP-Rule" id="MF_00839"/>
    </source>
</evidence>
<dbReference type="AlphaFoldDB" id="A0A7Z0D324"/>
<keyword evidence="1 3" id="KW-0963">Cytoplasm</keyword>
<dbReference type="EMBL" id="JACBZP010000001">
    <property type="protein sequence ID" value="NYI67963.1"/>
    <property type="molecule type" value="Genomic_DNA"/>
</dbReference>
<dbReference type="InterPro" id="IPR038416">
    <property type="entry name" value="Ribosom_S30AE_C_sf"/>
</dbReference>
<dbReference type="Proteomes" id="UP000539111">
    <property type="component" value="Unassembled WGS sequence"/>
</dbReference>
<dbReference type="GO" id="GO:0043024">
    <property type="term" value="F:ribosomal small subunit binding"/>
    <property type="evidence" value="ECO:0007669"/>
    <property type="project" value="TreeGrafter"/>
</dbReference>
<dbReference type="InterPro" id="IPR003489">
    <property type="entry name" value="RHF/RaiA"/>
</dbReference>
<reference evidence="5 6" key="1">
    <citation type="submission" date="2020-07" db="EMBL/GenBank/DDBJ databases">
        <title>Sequencing the genomes of 1000 actinobacteria strains.</title>
        <authorList>
            <person name="Klenk H.-P."/>
        </authorList>
    </citation>
    <scope>NUCLEOTIDE SEQUENCE [LARGE SCALE GENOMIC DNA]</scope>
    <source>
        <strain evidence="5 6">DSM 26341</strain>
    </source>
</reference>
<dbReference type="Pfam" id="PF16321">
    <property type="entry name" value="Ribosom_S30AE_C"/>
    <property type="match status" value="1"/>
</dbReference>